<keyword evidence="5" id="KW-1185">Reference proteome</keyword>
<protein>
    <recommendedName>
        <fullName evidence="2">Antitoxin</fullName>
    </recommendedName>
</protein>
<reference evidence="3 5" key="1">
    <citation type="submission" date="2019-11" db="EMBL/GenBank/DDBJ databases">
        <title>Eggerthellaceae novel genus isolated from the rectal contents of marmort.</title>
        <authorList>
            <person name="Zhang G."/>
        </authorList>
    </citation>
    <scope>NUCLEOTIDE SEQUENCE [LARGE SCALE GENOMIC DNA]</scope>
    <source>
        <strain evidence="5">zg-886</strain>
        <strain evidence="3">Zg-886</strain>
    </source>
</reference>
<reference evidence="4" key="2">
    <citation type="submission" date="2021-04" db="EMBL/GenBank/DDBJ databases">
        <title>Novel species in family Eggerthellaceae.</title>
        <authorList>
            <person name="Zhang G."/>
        </authorList>
    </citation>
    <scope>NUCLEOTIDE SEQUENCE</scope>
    <source>
        <strain evidence="4">Zg-886</strain>
    </source>
</reference>
<evidence type="ECO:0000313" key="5">
    <source>
        <dbReference type="Proteomes" id="UP000636394"/>
    </source>
</evidence>
<accession>A0A9E6MPG4</accession>
<sequence length="95" mass="10585">MPAIKPLTEFNRNQNALIAEIARSQEPLYLTRNGSACVVVMDAHAFDEAMRFRNDLLEQEMRTYQSILQGAEQIANGESLDAGEADAMIRAAKGW</sequence>
<dbReference type="RefSeq" id="WP_166079775.1">
    <property type="nucleotide sequence ID" value="NZ_CP072829.1"/>
</dbReference>
<evidence type="ECO:0000313" key="3">
    <source>
        <dbReference type="EMBL" id="NHM14967.1"/>
    </source>
</evidence>
<evidence type="ECO:0000256" key="2">
    <source>
        <dbReference type="RuleBase" id="RU362080"/>
    </source>
</evidence>
<proteinExistence type="inferred from homology"/>
<dbReference type="KEGG" id="ebz:J7S26_06525"/>
<evidence type="ECO:0000256" key="1">
    <source>
        <dbReference type="ARBA" id="ARBA00009981"/>
    </source>
</evidence>
<dbReference type="InterPro" id="IPR006442">
    <property type="entry name" value="Antitoxin_Phd/YefM"/>
</dbReference>
<dbReference type="EMBL" id="CP072829">
    <property type="protein sequence ID" value="QTU84014.1"/>
    <property type="molecule type" value="Genomic_DNA"/>
</dbReference>
<name>A0A9E6MPG4_9ACTN</name>
<dbReference type="Pfam" id="PF02604">
    <property type="entry name" value="PhdYeFM_antitox"/>
    <property type="match status" value="1"/>
</dbReference>
<dbReference type="SUPFAM" id="SSF143120">
    <property type="entry name" value="YefM-like"/>
    <property type="match status" value="1"/>
</dbReference>
<dbReference type="EMBL" id="WPCR01000016">
    <property type="protein sequence ID" value="NHM14967.1"/>
    <property type="molecule type" value="Genomic_DNA"/>
</dbReference>
<evidence type="ECO:0000313" key="6">
    <source>
        <dbReference type="Proteomes" id="UP000671910"/>
    </source>
</evidence>
<evidence type="ECO:0000313" key="4">
    <source>
        <dbReference type="EMBL" id="QTU84014.1"/>
    </source>
</evidence>
<dbReference type="InterPro" id="IPR036165">
    <property type="entry name" value="YefM-like_sf"/>
</dbReference>
<organism evidence="4 6">
    <name type="scientific">Xiamenia xianingshaonis</name>
    <dbReference type="NCBI Taxonomy" id="2682776"/>
    <lineage>
        <taxon>Bacteria</taxon>
        <taxon>Bacillati</taxon>
        <taxon>Actinomycetota</taxon>
        <taxon>Coriobacteriia</taxon>
        <taxon>Eggerthellales</taxon>
        <taxon>Eggerthellaceae</taxon>
        <taxon>Xiamenia</taxon>
    </lineage>
</organism>
<comment type="function">
    <text evidence="2">Antitoxin component of a type II toxin-antitoxin (TA) system.</text>
</comment>
<comment type="similarity">
    <text evidence="1 2">Belongs to the phD/YefM antitoxin family.</text>
</comment>
<dbReference type="Proteomes" id="UP000636394">
    <property type="component" value="Unassembled WGS sequence"/>
</dbReference>
<dbReference type="Proteomes" id="UP000671910">
    <property type="component" value="Chromosome"/>
</dbReference>
<gene>
    <name evidence="3" type="ORF">GMI68_09415</name>
    <name evidence="4" type="ORF">J7S26_06525</name>
</gene>
<dbReference type="AlphaFoldDB" id="A0A9E6MPG4"/>